<accession>A0A0C6FW97</accession>
<dbReference type="GO" id="GO:0009055">
    <property type="term" value="F:electron transfer activity"/>
    <property type="evidence" value="ECO:0007669"/>
    <property type="project" value="InterPro"/>
</dbReference>
<keyword evidence="8" id="KW-0614">Plasmid</keyword>
<dbReference type="SUPFAM" id="SSF46626">
    <property type="entry name" value="Cytochrome c"/>
    <property type="match status" value="1"/>
</dbReference>
<dbReference type="InterPro" id="IPR009056">
    <property type="entry name" value="Cyt_c-like_dom"/>
</dbReference>
<evidence type="ECO:0000313" key="8">
    <source>
        <dbReference type="EMBL" id="BAQ49859.1"/>
    </source>
</evidence>
<evidence type="ECO:0000256" key="4">
    <source>
        <dbReference type="ARBA" id="ARBA00022982"/>
    </source>
</evidence>
<keyword evidence="1" id="KW-0813">Transport</keyword>
<keyword evidence="3 6" id="KW-0479">Metal-binding</keyword>
<keyword evidence="5 6" id="KW-0408">Iron</keyword>
<dbReference type="KEGG" id="maqu:Maq22A_2p40275"/>
<evidence type="ECO:0000259" key="7">
    <source>
        <dbReference type="PROSITE" id="PS51007"/>
    </source>
</evidence>
<dbReference type="PATRIC" id="fig|270351.10.peg.6984"/>
<dbReference type="RefSeq" id="WP_060850987.1">
    <property type="nucleotide sequence ID" value="NZ_AP014706.1"/>
</dbReference>
<protein>
    <submittedName>
        <fullName evidence="8">Cytochrome C</fullName>
    </submittedName>
</protein>
<evidence type="ECO:0000256" key="5">
    <source>
        <dbReference type="ARBA" id="ARBA00023004"/>
    </source>
</evidence>
<evidence type="ECO:0000256" key="6">
    <source>
        <dbReference type="PROSITE-ProRule" id="PRU00433"/>
    </source>
</evidence>
<dbReference type="PRINTS" id="PR00604">
    <property type="entry name" value="CYTCHRMECIAB"/>
</dbReference>
<dbReference type="PROSITE" id="PS51007">
    <property type="entry name" value="CYTC"/>
    <property type="match status" value="1"/>
</dbReference>
<reference evidence="8 9" key="1">
    <citation type="journal article" date="2015" name="Genome Announc.">
        <title>Complete Genome Sequence of Methylobacterium aquaticum Strain 22A, Isolated from Racomitrium japonicum Moss.</title>
        <authorList>
            <person name="Tani A."/>
            <person name="Ogura Y."/>
            <person name="Hayashi T."/>
            <person name="Kimbara K."/>
        </authorList>
    </citation>
    <scope>NUCLEOTIDE SEQUENCE [LARGE SCALE GENOMIC DNA]</scope>
    <source>
        <strain evidence="8 9">MA-22A</strain>
        <plasmid evidence="9">Plasmid pMaq22A_2p DNA</plasmid>
    </source>
</reference>
<evidence type="ECO:0000256" key="1">
    <source>
        <dbReference type="ARBA" id="ARBA00022448"/>
    </source>
</evidence>
<dbReference type="InterPro" id="IPR036909">
    <property type="entry name" value="Cyt_c-like_dom_sf"/>
</dbReference>
<dbReference type="GO" id="GO:0046872">
    <property type="term" value="F:metal ion binding"/>
    <property type="evidence" value="ECO:0007669"/>
    <property type="project" value="UniProtKB-KW"/>
</dbReference>
<organism evidence="8 9">
    <name type="scientific">Methylobacterium aquaticum</name>
    <dbReference type="NCBI Taxonomy" id="270351"/>
    <lineage>
        <taxon>Bacteria</taxon>
        <taxon>Pseudomonadati</taxon>
        <taxon>Pseudomonadota</taxon>
        <taxon>Alphaproteobacteria</taxon>
        <taxon>Hyphomicrobiales</taxon>
        <taxon>Methylobacteriaceae</taxon>
        <taxon>Methylobacterium</taxon>
    </lineage>
</organism>
<proteinExistence type="predicted"/>
<geneLocation type="plasmid" evidence="9">
    <name>pMaq22A_2p DNA</name>
</geneLocation>
<sequence>MIYLLAAALALVVAGCSDDGEERRRSLGRSPSFSDLMQVADPARGGRLFGTCAACHMAGPGAGDRNGPNLYGVVGQPPGETSQRFGYTAALRSLGGVWSPERLDTWLTAPAAMVPGTSMRFRGISDPLDRADLIAYLQTRSARGSVRRPMPAQPSAAR</sequence>
<keyword evidence="2 6" id="KW-0349">Heme</keyword>
<evidence type="ECO:0000256" key="2">
    <source>
        <dbReference type="ARBA" id="ARBA00022617"/>
    </source>
</evidence>
<keyword evidence="4" id="KW-0249">Electron transport</keyword>
<dbReference type="Pfam" id="PF00034">
    <property type="entry name" value="Cytochrom_C"/>
    <property type="match status" value="1"/>
</dbReference>
<dbReference type="OrthoDB" id="9805828at2"/>
<gene>
    <name evidence="8" type="ORF">Maq22A_2p40275</name>
</gene>
<dbReference type="Proteomes" id="UP000061432">
    <property type="component" value="Plasmid pMaq22A_2p"/>
</dbReference>
<reference evidence="9" key="2">
    <citation type="submission" date="2015-01" db="EMBL/GenBank/DDBJ databases">
        <title>Complete genome sequence of Methylobacterium aquaticum strain 22A.</title>
        <authorList>
            <person name="Tani A."/>
            <person name="Ogura Y."/>
            <person name="Hayashi T."/>
        </authorList>
    </citation>
    <scope>NUCLEOTIDE SEQUENCE [LARGE SCALE GENOMIC DNA]</scope>
    <source>
        <strain evidence="9">MA-22A</strain>
        <plasmid evidence="9">Plasmid pMaq22A_2p DNA</plasmid>
    </source>
</reference>
<dbReference type="AlphaFoldDB" id="A0A0C6FW97"/>
<evidence type="ECO:0000313" key="9">
    <source>
        <dbReference type="Proteomes" id="UP000061432"/>
    </source>
</evidence>
<dbReference type="PANTHER" id="PTHR11961">
    <property type="entry name" value="CYTOCHROME C"/>
    <property type="match status" value="1"/>
</dbReference>
<feature type="domain" description="Cytochrome c" evidence="7">
    <location>
        <begin position="40"/>
        <end position="141"/>
    </location>
</feature>
<dbReference type="EMBL" id="AP014706">
    <property type="protein sequence ID" value="BAQ49859.1"/>
    <property type="molecule type" value="Genomic_DNA"/>
</dbReference>
<name>A0A0C6FW97_9HYPH</name>
<dbReference type="InterPro" id="IPR002327">
    <property type="entry name" value="Cyt_c_1A/1B"/>
</dbReference>
<dbReference type="Gene3D" id="1.10.760.10">
    <property type="entry name" value="Cytochrome c-like domain"/>
    <property type="match status" value="1"/>
</dbReference>
<dbReference type="GO" id="GO:0020037">
    <property type="term" value="F:heme binding"/>
    <property type="evidence" value="ECO:0007669"/>
    <property type="project" value="InterPro"/>
</dbReference>
<evidence type="ECO:0000256" key="3">
    <source>
        <dbReference type="ARBA" id="ARBA00022723"/>
    </source>
</evidence>